<name>A0A0C2ZMU8_9AGAM</name>
<keyword evidence="3" id="KW-1185">Reference proteome</keyword>
<reference evidence="2 3" key="1">
    <citation type="submission" date="2014-04" db="EMBL/GenBank/DDBJ databases">
        <authorList>
            <consortium name="DOE Joint Genome Institute"/>
            <person name="Kuo A."/>
            <person name="Kohler A."/>
            <person name="Nagy L.G."/>
            <person name="Floudas D."/>
            <person name="Copeland A."/>
            <person name="Barry K.W."/>
            <person name="Cichocki N."/>
            <person name="Veneault-Fourrey C."/>
            <person name="LaButti K."/>
            <person name="Lindquist E.A."/>
            <person name="Lipzen A."/>
            <person name="Lundell T."/>
            <person name="Morin E."/>
            <person name="Murat C."/>
            <person name="Sun H."/>
            <person name="Tunlid A."/>
            <person name="Henrissat B."/>
            <person name="Grigoriev I.V."/>
            <person name="Hibbett D.S."/>
            <person name="Martin F."/>
            <person name="Nordberg H.P."/>
            <person name="Cantor M.N."/>
            <person name="Hua S.X."/>
        </authorList>
    </citation>
    <scope>NUCLEOTIDE SEQUENCE [LARGE SCALE GENOMIC DNA]</scope>
    <source>
        <strain evidence="2 3">Foug A</strain>
    </source>
</reference>
<evidence type="ECO:0000256" key="1">
    <source>
        <dbReference type="SAM" id="MobiDB-lite"/>
    </source>
</evidence>
<proteinExistence type="predicted"/>
<accession>A0A0C2ZMU8</accession>
<evidence type="ECO:0000313" key="3">
    <source>
        <dbReference type="Proteomes" id="UP000053989"/>
    </source>
</evidence>
<dbReference type="Proteomes" id="UP000053989">
    <property type="component" value="Unassembled WGS sequence"/>
</dbReference>
<organism evidence="2 3">
    <name type="scientific">Scleroderma citrinum Foug A</name>
    <dbReference type="NCBI Taxonomy" id="1036808"/>
    <lineage>
        <taxon>Eukaryota</taxon>
        <taxon>Fungi</taxon>
        <taxon>Dikarya</taxon>
        <taxon>Basidiomycota</taxon>
        <taxon>Agaricomycotina</taxon>
        <taxon>Agaricomycetes</taxon>
        <taxon>Agaricomycetidae</taxon>
        <taxon>Boletales</taxon>
        <taxon>Sclerodermatineae</taxon>
        <taxon>Sclerodermataceae</taxon>
        <taxon>Scleroderma</taxon>
    </lineage>
</organism>
<feature type="region of interest" description="Disordered" evidence="1">
    <location>
        <begin position="26"/>
        <end position="45"/>
    </location>
</feature>
<protein>
    <submittedName>
        <fullName evidence="2">Uncharacterized protein</fullName>
    </submittedName>
</protein>
<dbReference type="HOGENOM" id="CLU_1759887_0_0_1"/>
<sequence length="148" mass="15886">MLGLQDRLRCGSDRSGNITTAYEASKASITTSRPGSAKFPPRFHGGHNPVSLSPVEMDRTSVTLVLRPGAYLPTRQLFQKACLNASTRTQSRRAVGLPTNAERALFAGSVADNLYFGNAPALLMCTRTICMFLPSAVLARLLTGARTS</sequence>
<evidence type="ECO:0000313" key="2">
    <source>
        <dbReference type="EMBL" id="KIM62918.1"/>
    </source>
</evidence>
<gene>
    <name evidence="2" type="ORF">SCLCIDRAFT_24719</name>
</gene>
<dbReference type="InParanoid" id="A0A0C2ZMU8"/>
<dbReference type="AlphaFoldDB" id="A0A0C2ZMU8"/>
<reference evidence="3" key="2">
    <citation type="submission" date="2015-01" db="EMBL/GenBank/DDBJ databases">
        <title>Evolutionary Origins and Diversification of the Mycorrhizal Mutualists.</title>
        <authorList>
            <consortium name="DOE Joint Genome Institute"/>
            <consortium name="Mycorrhizal Genomics Consortium"/>
            <person name="Kohler A."/>
            <person name="Kuo A."/>
            <person name="Nagy L.G."/>
            <person name="Floudas D."/>
            <person name="Copeland A."/>
            <person name="Barry K.W."/>
            <person name="Cichocki N."/>
            <person name="Veneault-Fourrey C."/>
            <person name="LaButti K."/>
            <person name="Lindquist E.A."/>
            <person name="Lipzen A."/>
            <person name="Lundell T."/>
            <person name="Morin E."/>
            <person name="Murat C."/>
            <person name="Riley R."/>
            <person name="Ohm R."/>
            <person name="Sun H."/>
            <person name="Tunlid A."/>
            <person name="Henrissat B."/>
            <person name="Grigoriev I.V."/>
            <person name="Hibbett D.S."/>
            <person name="Martin F."/>
        </authorList>
    </citation>
    <scope>NUCLEOTIDE SEQUENCE [LARGE SCALE GENOMIC DNA]</scope>
    <source>
        <strain evidence="3">Foug A</strain>
    </source>
</reference>
<dbReference type="EMBL" id="KN822039">
    <property type="protein sequence ID" value="KIM62918.1"/>
    <property type="molecule type" value="Genomic_DNA"/>
</dbReference>